<dbReference type="InterPro" id="IPR027417">
    <property type="entry name" value="P-loop_NTPase"/>
</dbReference>
<accession>A0A811K937</accession>
<dbReference type="OrthoDB" id="19623at2759"/>
<dbReference type="Pfam" id="PF21376">
    <property type="entry name" value="TOR1A_C"/>
    <property type="match status" value="1"/>
</dbReference>
<dbReference type="AlphaFoldDB" id="A0A811K937"/>
<dbReference type="EMBL" id="CAJFDH010000002">
    <property type="protein sequence ID" value="CAD5211823.1"/>
    <property type="molecule type" value="Genomic_DNA"/>
</dbReference>
<evidence type="ECO:0000313" key="4">
    <source>
        <dbReference type="Proteomes" id="UP000614601"/>
    </source>
</evidence>
<organism evidence="3 4">
    <name type="scientific">Bursaphelenchus okinawaensis</name>
    <dbReference type="NCBI Taxonomy" id="465554"/>
    <lineage>
        <taxon>Eukaryota</taxon>
        <taxon>Metazoa</taxon>
        <taxon>Ecdysozoa</taxon>
        <taxon>Nematoda</taxon>
        <taxon>Chromadorea</taxon>
        <taxon>Rhabditida</taxon>
        <taxon>Tylenchina</taxon>
        <taxon>Tylenchomorpha</taxon>
        <taxon>Aphelenchoidea</taxon>
        <taxon>Aphelenchoididae</taxon>
        <taxon>Bursaphelenchus</taxon>
    </lineage>
</organism>
<dbReference type="GO" id="GO:0005524">
    <property type="term" value="F:ATP binding"/>
    <property type="evidence" value="ECO:0007669"/>
    <property type="project" value="InterPro"/>
</dbReference>
<dbReference type="EMBL" id="CAJFCW020000002">
    <property type="protein sequence ID" value="CAG9094478.1"/>
    <property type="molecule type" value="Genomic_DNA"/>
</dbReference>
<dbReference type="SUPFAM" id="SSF52540">
    <property type="entry name" value="P-loop containing nucleoside triphosphate hydrolases"/>
    <property type="match status" value="1"/>
</dbReference>
<reference evidence="3" key="1">
    <citation type="submission" date="2020-09" db="EMBL/GenBank/DDBJ databases">
        <authorList>
            <person name="Kikuchi T."/>
        </authorList>
    </citation>
    <scope>NUCLEOTIDE SEQUENCE</scope>
    <source>
        <strain evidence="3">SH1</strain>
    </source>
</reference>
<comment type="caution">
    <text evidence="3">The sequence shown here is derived from an EMBL/GenBank/DDBJ whole genome shotgun (WGS) entry which is preliminary data.</text>
</comment>
<dbReference type="Proteomes" id="UP000614601">
    <property type="component" value="Unassembled WGS sequence"/>
</dbReference>
<dbReference type="GO" id="GO:0012505">
    <property type="term" value="C:endomembrane system"/>
    <property type="evidence" value="ECO:0007669"/>
    <property type="project" value="UniProtKB-ARBA"/>
</dbReference>
<dbReference type="InterPro" id="IPR049337">
    <property type="entry name" value="TOR1A_C"/>
</dbReference>
<dbReference type="PANTHER" id="PTHR10760:SF2">
    <property type="entry name" value="LD13476P-RELATED"/>
    <property type="match status" value="1"/>
</dbReference>
<gene>
    <name evidence="3" type="ORF">BOKJ2_LOCUS3894</name>
</gene>
<dbReference type="InterPro" id="IPR010448">
    <property type="entry name" value="Torsin"/>
</dbReference>
<evidence type="ECO:0000259" key="2">
    <source>
        <dbReference type="Pfam" id="PF21376"/>
    </source>
</evidence>
<dbReference type="CDD" id="cd00009">
    <property type="entry name" value="AAA"/>
    <property type="match status" value="1"/>
</dbReference>
<evidence type="ECO:0000256" key="1">
    <source>
        <dbReference type="ARBA" id="ARBA00006235"/>
    </source>
</evidence>
<feature type="domain" description="Torsin-1A C-terminal" evidence="2">
    <location>
        <begin position="265"/>
        <end position="320"/>
    </location>
</feature>
<dbReference type="Proteomes" id="UP000783686">
    <property type="component" value="Unassembled WGS sequence"/>
</dbReference>
<sequence length="338" mass="38719">MLVYSTYADFISLSVGTAAAGAMGYGIYSFNYIKCSYFECCEVPWIHDRITYRLRNQMENALYGQHIAIENVLKAVNAHLSNPNPRKALTLSFHGPPGTGKNYVAGMIRNAMFKKAEKSAYTHLFVSTMHFTQPDLVPQYQRQIRNWIVGNLTNCERQLFVFDEIDKMPAGVLDAVRPFMDHYENIGTVDPRKSIYVFLSNAGANGIIKKTYDHHKAGQLRETLTLNDFEDVIRNSAFNEKDSGLKNNEMVTRHLIDTFVPFLPLERSHVASCVKYYMEQRRLLVTDERVNDIVNMLKYHPTPEPIFSTFGCRPVTSKIDQTYSYETTVHTSHLDDDL</sequence>
<dbReference type="Pfam" id="PF06309">
    <property type="entry name" value="Torsin"/>
    <property type="match status" value="1"/>
</dbReference>
<evidence type="ECO:0000313" key="3">
    <source>
        <dbReference type="EMBL" id="CAD5211823.1"/>
    </source>
</evidence>
<protein>
    <recommendedName>
        <fullName evidence="2">Torsin-1A C-terminal domain-containing protein</fullName>
    </recommendedName>
</protein>
<comment type="similarity">
    <text evidence="1">Belongs to the ClpA/ClpB family. Torsin subfamily.</text>
</comment>
<dbReference type="Gene3D" id="3.40.50.300">
    <property type="entry name" value="P-loop containing nucleotide triphosphate hydrolases"/>
    <property type="match status" value="1"/>
</dbReference>
<name>A0A811K937_9BILA</name>
<dbReference type="PANTHER" id="PTHR10760">
    <property type="entry name" value="TORSIN"/>
    <property type="match status" value="1"/>
</dbReference>
<keyword evidence="4" id="KW-1185">Reference proteome</keyword>
<proteinExistence type="inferred from homology"/>
<dbReference type="GO" id="GO:0005737">
    <property type="term" value="C:cytoplasm"/>
    <property type="evidence" value="ECO:0007669"/>
    <property type="project" value="UniProtKB-ARBA"/>
</dbReference>
<dbReference type="GO" id="GO:0016887">
    <property type="term" value="F:ATP hydrolysis activity"/>
    <property type="evidence" value="ECO:0007669"/>
    <property type="project" value="InterPro"/>
</dbReference>